<accession>A0ABN6P2X1</accession>
<name>A0ABN6P2X1_9PROT</name>
<evidence type="ECO:0000256" key="6">
    <source>
        <dbReference type="SAM" id="SignalP"/>
    </source>
</evidence>
<gene>
    <name evidence="8" type="ORF">Rmf_27200</name>
</gene>
<dbReference type="CDD" id="cd07185">
    <property type="entry name" value="OmpA_C-like"/>
    <property type="match status" value="1"/>
</dbReference>
<feature type="compositionally biased region" description="Pro residues" evidence="5">
    <location>
        <begin position="66"/>
        <end position="76"/>
    </location>
</feature>
<organism evidence="8 9">
    <name type="scientific">Roseomonas fluvialis</name>
    <dbReference type="NCBI Taxonomy" id="1750527"/>
    <lineage>
        <taxon>Bacteria</taxon>
        <taxon>Pseudomonadati</taxon>
        <taxon>Pseudomonadota</taxon>
        <taxon>Alphaproteobacteria</taxon>
        <taxon>Acetobacterales</taxon>
        <taxon>Roseomonadaceae</taxon>
        <taxon>Roseomonas</taxon>
    </lineage>
</organism>
<dbReference type="Proteomes" id="UP000831327">
    <property type="component" value="Chromosome"/>
</dbReference>
<keyword evidence="2 4" id="KW-0472">Membrane</keyword>
<dbReference type="PANTHER" id="PTHR30329">
    <property type="entry name" value="STATOR ELEMENT OF FLAGELLAR MOTOR COMPLEX"/>
    <property type="match status" value="1"/>
</dbReference>
<feature type="signal peptide" evidence="6">
    <location>
        <begin position="1"/>
        <end position="21"/>
    </location>
</feature>
<proteinExistence type="predicted"/>
<keyword evidence="6" id="KW-0732">Signal</keyword>
<evidence type="ECO:0000259" key="7">
    <source>
        <dbReference type="PROSITE" id="PS51123"/>
    </source>
</evidence>
<evidence type="ECO:0000256" key="4">
    <source>
        <dbReference type="PROSITE-ProRule" id="PRU00473"/>
    </source>
</evidence>
<evidence type="ECO:0000313" key="9">
    <source>
        <dbReference type="Proteomes" id="UP000831327"/>
    </source>
</evidence>
<dbReference type="InterPro" id="IPR006664">
    <property type="entry name" value="OMP_bac"/>
</dbReference>
<comment type="subcellular location">
    <subcellularLocation>
        <location evidence="1">Cell outer membrane</location>
    </subcellularLocation>
</comment>
<feature type="chain" id="PRO_5046734073" evidence="6">
    <location>
        <begin position="22"/>
        <end position="331"/>
    </location>
</feature>
<reference evidence="8 9" key="1">
    <citation type="journal article" date="2016" name="Microbes Environ.">
        <title>Phylogenetically diverse aerobic anoxygenic phototrophic bacteria isolated from epilithic biofilms in Tama river, Japan.</title>
        <authorList>
            <person name="Hirose S."/>
            <person name="Matsuura K."/>
            <person name="Haruta S."/>
        </authorList>
    </citation>
    <scope>NUCLEOTIDE SEQUENCE [LARGE SCALE GENOMIC DNA]</scope>
    <source>
        <strain evidence="8 9">S08</strain>
    </source>
</reference>
<dbReference type="InterPro" id="IPR032608">
    <property type="entry name" value="DUF4892"/>
</dbReference>
<dbReference type="PRINTS" id="PR01021">
    <property type="entry name" value="OMPADOMAIN"/>
</dbReference>
<feature type="region of interest" description="Disordered" evidence="5">
    <location>
        <begin position="64"/>
        <end position="84"/>
    </location>
</feature>
<dbReference type="Gene3D" id="3.30.1330.60">
    <property type="entry name" value="OmpA-like domain"/>
    <property type="match status" value="1"/>
</dbReference>
<dbReference type="InterPro" id="IPR006665">
    <property type="entry name" value="OmpA-like"/>
</dbReference>
<dbReference type="Pfam" id="PF16234">
    <property type="entry name" value="DUF4892"/>
    <property type="match status" value="1"/>
</dbReference>
<evidence type="ECO:0000313" key="8">
    <source>
        <dbReference type="EMBL" id="BDG72791.1"/>
    </source>
</evidence>
<evidence type="ECO:0000256" key="5">
    <source>
        <dbReference type="SAM" id="MobiDB-lite"/>
    </source>
</evidence>
<dbReference type="RefSeq" id="WP_244406978.1">
    <property type="nucleotide sequence ID" value="NZ_AP025637.1"/>
</dbReference>
<feature type="domain" description="OmpA-like" evidence="7">
    <location>
        <begin position="216"/>
        <end position="331"/>
    </location>
</feature>
<keyword evidence="3" id="KW-0998">Cell outer membrane</keyword>
<dbReference type="PANTHER" id="PTHR30329:SF21">
    <property type="entry name" value="LIPOPROTEIN YIAD-RELATED"/>
    <property type="match status" value="1"/>
</dbReference>
<dbReference type="InterPro" id="IPR050330">
    <property type="entry name" value="Bact_OuterMem_StrucFunc"/>
</dbReference>
<dbReference type="EMBL" id="AP025637">
    <property type="protein sequence ID" value="BDG72791.1"/>
    <property type="molecule type" value="Genomic_DNA"/>
</dbReference>
<evidence type="ECO:0000256" key="3">
    <source>
        <dbReference type="ARBA" id="ARBA00023237"/>
    </source>
</evidence>
<dbReference type="InterPro" id="IPR036737">
    <property type="entry name" value="OmpA-like_sf"/>
</dbReference>
<dbReference type="PROSITE" id="PS51123">
    <property type="entry name" value="OMPA_2"/>
    <property type="match status" value="1"/>
</dbReference>
<sequence>MPIHRLVLAAALLLIVPPAQAQQRPAPPPADIAGAADHPLVGRYDGAVQRLREQVAFGEMRIVTAPIPPGGRPPGSPRATEANSTAVAGRLTRLRYEGPDGRSPLEVVRNWQQRMEQGGFRTVFSCEARSCGGNAVDLWAAVTEARPGNAGIASNHGSVVYAVLRLERPAGDVWVSLLSVTGPRDRPQTLIDVAETRPMETGRIVFIDAAAMDRAIAATGRVALYGISFDTDRADPRPDSRPTIEEIAKYLRANPGISVVVTGHTDSQGAFDHNVDLSRRRAAAVVAALTRDFAIPAARLTAFGAGMAAPVAANDNDQGRAQNRRVEIVRR</sequence>
<dbReference type="SUPFAM" id="SSF103088">
    <property type="entry name" value="OmpA-like"/>
    <property type="match status" value="1"/>
</dbReference>
<dbReference type="Pfam" id="PF00691">
    <property type="entry name" value="OmpA"/>
    <property type="match status" value="1"/>
</dbReference>
<keyword evidence="9" id="KW-1185">Reference proteome</keyword>
<evidence type="ECO:0000256" key="2">
    <source>
        <dbReference type="ARBA" id="ARBA00023136"/>
    </source>
</evidence>
<evidence type="ECO:0000256" key="1">
    <source>
        <dbReference type="ARBA" id="ARBA00004442"/>
    </source>
</evidence>
<protein>
    <submittedName>
        <fullName evidence="8">OmpA/MotB domain-containing protein</fullName>
    </submittedName>
</protein>